<evidence type="ECO:0000313" key="2">
    <source>
        <dbReference type="EMBL" id="CAG9932616.1"/>
    </source>
</evidence>
<dbReference type="EMBL" id="OU912926">
    <property type="protein sequence ID" value="CAG9932616.1"/>
    <property type="molecule type" value="Genomic_DNA"/>
</dbReference>
<organism evidence="2 3">
    <name type="scientific">Candidatus Nitrotoga arctica</name>
    <dbReference type="NCBI Taxonomy" id="453162"/>
    <lineage>
        <taxon>Bacteria</taxon>
        <taxon>Pseudomonadati</taxon>
        <taxon>Pseudomonadota</taxon>
        <taxon>Betaproteobacteria</taxon>
        <taxon>Nitrosomonadales</taxon>
        <taxon>Gallionellaceae</taxon>
        <taxon>Candidatus Nitrotoga</taxon>
    </lineage>
</organism>
<dbReference type="Pfam" id="PF01548">
    <property type="entry name" value="DEDD_Tnp_IS110"/>
    <property type="match status" value="1"/>
</dbReference>
<proteinExistence type="predicted"/>
<accession>A0ABM8YYK8</accession>
<evidence type="ECO:0000313" key="3">
    <source>
        <dbReference type="Proteomes" id="UP000839052"/>
    </source>
</evidence>
<reference evidence="2 3" key="1">
    <citation type="submission" date="2021-10" db="EMBL/GenBank/DDBJ databases">
        <authorList>
            <person name="Koch H."/>
        </authorList>
    </citation>
    <scope>NUCLEOTIDE SEQUENCE [LARGE SCALE GENOMIC DNA]</scope>
    <source>
        <strain evidence="2">6680</strain>
    </source>
</reference>
<sequence length="211" mass="23736">MEEAGLQALMQIWLDACGVDTVAMESTGVYWIPLFELLESRGFKVFQVNARHVKNVSGRKSDLLDCQWLQQLMSYGLLRGAFRPTEAVCVLRSLWRQRGMLLRSQGTYVQRMQKTLTQMNIQLTNVISEVVVETGQKILRAIVAGERDGQVLAAMKNGRISSLRIVGSGTHFHLVSDLFQPCHLSESNNLTFSGIDQLQSLNYLRASSMLK</sequence>
<evidence type="ECO:0000259" key="1">
    <source>
        <dbReference type="Pfam" id="PF01548"/>
    </source>
</evidence>
<dbReference type="PANTHER" id="PTHR33055:SF13">
    <property type="entry name" value="TRANSPOSASE"/>
    <property type="match status" value="1"/>
</dbReference>
<dbReference type="InterPro" id="IPR002525">
    <property type="entry name" value="Transp_IS110-like_N"/>
</dbReference>
<keyword evidence="3" id="KW-1185">Reference proteome</keyword>
<dbReference type="InterPro" id="IPR047650">
    <property type="entry name" value="Transpos_IS110"/>
</dbReference>
<feature type="domain" description="Transposase IS110-like N-terminal" evidence="1">
    <location>
        <begin position="2"/>
        <end position="120"/>
    </location>
</feature>
<dbReference type="Proteomes" id="UP000839052">
    <property type="component" value="Chromosome"/>
</dbReference>
<dbReference type="PANTHER" id="PTHR33055">
    <property type="entry name" value="TRANSPOSASE FOR INSERTION SEQUENCE ELEMENT IS1111A"/>
    <property type="match status" value="1"/>
</dbReference>
<gene>
    <name evidence="2" type="ORF">NTG6680_1363</name>
</gene>
<name>A0ABM8YYK8_9PROT</name>
<protein>
    <recommendedName>
        <fullName evidence="1">Transposase IS110-like N-terminal domain-containing protein</fullName>
    </recommendedName>
</protein>